<proteinExistence type="predicted"/>
<dbReference type="Proteomes" id="UP000649604">
    <property type="component" value="Unassembled WGS sequence"/>
</dbReference>
<dbReference type="GO" id="GO:0007165">
    <property type="term" value="P:signal transduction"/>
    <property type="evidence" value="ECO:0007669"/>
    <property type="project" value="InterPro"/>
</dbReference>
<dbReference type="InterPro" id="IPR035897">
    <property type="entry name" value="Toll_tir_struct_dom_sf"/>
</dbReference>
<protein>
    <submittedName>
        <fullName evidence="2">TIR domain-containing protein</fullName>
    </submittedName>
</protein>
<name>A0A9D5JV66_9BACT</name>
<dbReference type="AlphaFoldDB" id="A0A9D5JV66"/>
<evidence type="ECO:0000259" key="1">
    <source>
        <dbReference type="PROSITE" id="PS50104"/>
    </source>
</evidence>
<sequence length="189" mass="21841">MNPVHWPFVVSLSTHERSPFDTLRTNGQHPMPTEIKVFISYAKEDHQHAQQLYHDLKQAGVVPWIDCEDLLPGQRWKVAINQALRESTYVIALLSSRSLSKRGYVQKELKKALDMLDEFSPEDIFLIPVRLDDCEPVDEKLQRLHRADLFPDYQIGLEKILRVLVPETQDSLISLRSEPLTVAEEEAEN</sequence>
<feature type="domain" description="TIR" evidence="1">
    <location>
        <begin position="33"/>
        <end position="168"/>
    </location>
</feature>
<gene>
    <name evidence="2" type="ORF">GF339_09145</name>
</gene>
<dbReference type="SMART" id="SM00255">
    <property type="entry name" value="TIR"/>
    <property type="match status" value="1"/>
</dbReference>
<comment type="caution">
    <text evidence="2">The sequence shown here is derived from an EMBL/GenBank/DDBJ whole genome shotgun (WGS) entry which is preliminary data.</text>
</comment>
<organism evidence="2 3">
    <name type="scientific">candidate division KSB3 bacterium</name>
    <dbReference type="NCBI Taxonomy" id="2044937"/>
    <lineage>
        <taxon>Bacteria</taxon>
        <taxon>candidate division KSB3</taxon>
    </lineage>
</organism>
<dbReference type="Gene3D" id="3.40.50.10140">
    <property type="entry name" value="Toll/interleukin-1 receptor homology (TIR) domain"/>
    <property type="match status" value="1"/>
</dbReference>
<feature type="non-terminal residue" evidence="2">
    <location>
        <position position="189"/>
    </location>
</feature>
<evidence type="ECO:0000313" key="3">
    <source>
        <dbReference type="Proteomes" id="UP000649604"/>
    </source>
</evidence>
<dbReference type="Pfam" id="PF13676">
    <property type="entry name" value="TIR_2"/>
    <property type="match status" value="1"/>
</dbReference>
<dbReference type="SUPFAM" id="SSF52200">
    <property type="entry name" value="Toll/Interleukin receptor TIR domain"/>
    <property type="match status" value="1"/>
</dbReference>
<dbReference type="PROSITE" id="PS50104">
    <property type="entry name" value="TIR"/>
    <property type="match status" value="1"/>
</dbReference>
<evidence type="ECO:0000313" key="2">
    <source>
        <dbReference type="EMBL" id="MBD3324738.1"/>
    </source>
</evidence>
<reference evidence="2" key="1">
    <citation type="submission" date="2019-11" db="EMBL/GenBank/DDBJ databases">
        <title>Microbial mats filling the niche in hypersaline microbial mats.</title>
        <authorList>
            <person name="Wong H.L."/>
            <person name="Macleod F.I."/>
            <person name="White R.A. III"/>
            <person name="Burns B.P."/>
        </authorList>
    </citation>
    <scope>NUCLEOTIDE SEQUENCE</scope>
    <source>
        <strain evidence="2">Rbin_158</strain>
    </source>
</reference>
<dbReference type="InterPro" id="IPR000157">
    <property type="entry name" value="TIR_dom"/>
</dbReference>
<dbReference type="EMBL" id="WJJP01000287">
    <property type="protein sequence ID" value="MBD3324738.1"/>
    <property type="molecule type" value="Genomic_DNA"/>
</dbReference>
<accession>A0A9D5JV66</accession>